<dbReference type="PANTHER" id="PTHR40590:SF1">
    <property type="entry name" value="CYTOPLASMIC PROTEIN"/>
    <property type="match status" value="1"/>
</dbReference>
<dbReference type="InterPro" id="IPR047111">
    <property type="entry name" value="YbaP-like"/>
</dbReference>
<keyword evidence="1" id="KW-1133">Transmembrane helix</keyword>
<keyword evidence="1" id="KW-0812">Transmembrane</keyword>
<dbReference type="RefSeq" id="WP_163901998.1">
    <property type="nucleotide sequence ID" value="NZ_CP048427.1"/>
</dbReference>
<dbReference type="Pfam" id="PF01963">
    <property type="entry name" value="TraB_PrgY_gumN"/>
    <property type="match status" value="1"/>
</dbReference>
<comment type="caution">
    <text evidence="2">The sequence shown here is derived from an EMBL/GenBank/DDBJ whole genome shotgun (WGS) entry which is preliminary data.</text>
</comment>
<reference evidence="2 3" key="1">
    <citation type="submission" date="2020-02" db="EMBL/GenBank/DDBJ databases">
        <title>Genome sequence of the type strain CCBAU10050 of Rhizobium daejeonense.</title>
        <authorList>
            <person name="Gao J."/>
            <person name="Sun J."/>
        </authorList>
    </citation>
    <scope>NUCLEOTIDE SEQUENCE [LARGE SCALE GENOMIC DNA]</scope>
    <source>
        <strain evidence="2 3">CCBAU10050</strain>
    </source>
</reference>
<proteinExistence type="predicted"/>
<dbReference type="EMBL" id="JAAKZH010000005">
    <property type="protein sequence ID" value="NGO65453.1"/>
    <property type="molecule type" value="Genomic_DNA"/>
</dbReference>
<dbReference type="PANTHER" id="PTHR40590">
    <property type="entry name" value="CYTOPLASMIC PROTEIN-RELATED"/>
    <property type="match status" value="1"/>
</dbReference>
<evidence type="ECO:0000256" key="1">
    <source>
        <dbReference type="SAM" id="Phobius"/>
    </source>
</evidence>
<dbReference type="CDD" id="cd14789">
    <property type="entry name" value="Tiki"/>
    <property type="match status" value="1"/>
</dbReference>
<feature type="transmembrane region" description="Helical" evidence="1">
    <location>
        <begin position="21"/>
        <end position="44"/>
    </location>
</feature>
<protein>
    <submittedName>
        <fullName evidence="2">Polysaccharide biosynthesis protein GumN</fullName>
    </submittedName>
</protein>
<dbReference type="InterPro" id="IPR002816">
    <property type="entry name" value="TraB/PrgY/GumN_fam"/>
</dbReference>
<name>A0A6M1S3C7_9HYPH</name>
<dbReference type="AlphaFoldDB" id="A0A6M1S3C7"/>
<dbReference type="Proteomes" id="UP000477849">
    <property type="component" value="Unassembled WGS sequence"/>
</dbReference>
<organism evidence="2 3">
    <name type="scientific">Rhizobium daejeonense</name>
    <dbReference type="NCBI Taxonomy" id="240521"/>
    <lineage>
        <taxon>Bacteria</taxon>
        <taxon>Pseudomonadati</taxon>
        <taxon>Pseudomonadota</taxon>
        <taxon>Alphaproteobacteria</taxon>
        <taxon>Hyphomicrobiales</taxon>
        <taxon>Rhizobiaceae</taxon>
        <taxon>Rhizobium/Agrobacterium group</taxon>
        <taxon>Rhizobium</taxon>
    </lineage>
</organism>
<sequence>MIAHSIDRIRNRLSLLALGDAVLWLAAAFHIALLAAFALVLMTLKPAHAEESGTCSGNDLLAALAKDEPATYAKLRAEADAIPNGKGIFWKIEKPGLAPSWLLGTMHVTDPRVLTMPEPARKAAAEAATIVIESDEILDEKKAAAAMLMHPELTMFTDGKTIRDKLSPEQAMRLEKGLKERGLALAAVQRMQPWIISSFVALPACEMARKAKGASFLDKHIAEDAVKAGKNIVGLETLAEQLQAMADLPTEFHLQALIETLELGDRMNDVIETMTTLYLSGDIGMTMPMLQIVSPAQTGKEKSSYADFEQRIVTDRNHVMAERAAPVLAKGGAFVAVGALHLPGEEGLVELLKKQGFTLTPAGG</sequence>
<gene>
    <name evidence="2" type="ORF">G6N76_17415</name>
</gene>
<accession>A0A6M1S3C7</accession>
<evidence type="ECO:0000313" key="3">
    <source>
        <dbReference type="Proteomes" id="UP000477849"/>
    </source>
</evidence>
<keyword evidence="3" id="KW-1185">Reference proteome</keyword>
<keyword evidence="1" id="KW-0472">Membrane</keyword>
<evidence type="ECO:0000313" key="2">
    <source>
        <dbReference type="EMBL" id="NGO65453.1"/>
    </source>
</evidence>